<dbReference type="InterPro" id="IPR036615">
    <property type="entry name" value="Mur_ligase_C_dom_sf"/>
</dbReference>
<dbReference type="InterPro" id="IPR018527">
    <property type="entry name" value="Rubredoxin_Fe_BS"/>
</dbReference>
<proteinExistence type="predicted"/>
<evidence type="ECO:0000313" key="12">
    <source>
        <dbReference type="Proteomes" id="UP000077066"/>
    </source>
</evidence>
<accession>A0A166AE02</accession>
<feature type="region of interest" description="Disordered" evidence="8">
    <location>
        <begin position="170"/>
        <end position="201"/>
    </location>
</feature>
<sequence length="1086" mass="119352">MIKGKNILVVGAGNAGRPVANILNYLGNNVVVNDSNIFENLPKKAQRNIKILKKRDVKFELGNHDPDSLKNFDYAFISPNIPKNLEFIKKIHELEENNKITIIETKDIGKILNSLINIPMIGISGTDGKTTTTNMINFIFNEKLNTLIFSSLQNSLVIEGLVEMIINEKSNSNDDDKDNNDKSENKRNTKDNKGKNNEINEDNDNKELAIFELPHGTIRLVEGLELSAGVLTNLTPDHMDEFNSFEDYIQRNIAIDDLINSNGLIIVNGDDPIINSRLDSLSSKYIVYSLENPQKVIYDNETYYCPDINYDVTAKDIKLNGLSGSEFIYSIGKIPTLLCANCNLINCNCNNHEVKYIGPLERKIAIQIPGMCNVENTLSTLTMSLIFGQDIDCSINRIETFTGVKGRFEKIDNVNGVNIFMDAAHNPESIEKLFKGLDVSGRLIVSLDNPDTLTSRNKLKIGEILSRYVDVVISSSKNETTEAIDSCASYEVKEGARELEFYITDNVVSSILKALEISSNGDTIIHIGPGVVNAYDNVRNDIITAISFYKSLSGKVVVIGGCGTVGSLIARILKGHCADVVISDNNDSTYLNDVFINECIELSLGDNDEKLLKSASAFFLAPSLEKNSKVVNYLKSVNDVAIYGIYEILNYINPHKEIYAVTGTNGKTTTVNMLKTIFKSSGLTVPEHMLNIQGNTEYIPSLQSRLSGDVGVIEIGTFGNKNEIAKSARLSKTNTGIITNISKDHLNNKNFNDYINCKKEIVEIADNLILNGNDPIATSFNNLSKTPENTIFFGINDNNNNNNSNNNNLSSNNLDKYGINDLTEPWICPDCGESLEYNNKYLGHLGNYICECGFKSPKLDVEALDISISPTNGELNQLVYTLKIGEKQGKITVNGGIANVYNSLAAAAGAFSYNIPFDEIIRGLNSFTGVPGRFEVLNTTPVFILDFAHNPAGVSSIIQSILFLKNNSVNNNSSSKLIVLNTISSESGEEGDLKIANILSKADIIIPVSNSAFKASKGISTKLHQIKTSVVDNKEGTLGATYNQVKEGIELSLDLANNNDFILIIGEAGTKYSKDILSELLKKETN</sequence>
<dbReference type="Proteomes" id="UP000077066">
    <property type="component" value="Unassembled WGS sequence"/>
</dbReference>
<dbReference type="Gene3D" id="3.40.50.720">
    <property type="entry name" value="NAD(P)-binding Rossmann-like Domain"/>
    <property type="match status" value="2"/>
</dbReference>
<dbReference type="OrthoDB" id="75177at2157"/>
<protein>
    <submittedName>
        <fullName evidence="11">UDP-N-acetylmuramoylalanine--D-glutamate ligase</fullName>
        <ecNumber evidence="11">6.3.2.9</ecNumber>
    </submittedName>
</protein>
<evidence type="ECO:0000259" key="10">
    <source>
        <dbReference type="Pfam" id="PF08245"/>
    </source>
</evidence>
<dbReference type="Gene3D" id="3.40.1190.10">
    <property type="entry name" value="Mur-like, catalytic domain"/>
    <property type="match status" value="2"/>
</dbReference>
<keyword evidence="12" id="KW-1185">Reference proteome</keyword>
<dbReference type="GO" id="GO:0008764">
    <property type="term" value="F:UDP-N-acetylmuramoylalanine-D-glutamate ligase activity"/>
    <property type="evidence" value="ECO:0007669"/>
    <property type="project" value="UniProtKB-EC"/>
</dbReference>
<evidence type="ECO:0000256" key="5">
    <source>
        <dbReference type="ARBA" id="ARBA00022723"/>
    </source>
</evidence>
<dbReference type="RefSeq" id="WP_084266340.1">
    <property type="nucleotide sequence ID" value="NZ_LWMT01000240.1"/>
</dbReference>
<dbReference type="CDD" id="cd05191">
    <property type="entry name" value="NAD_bind_amino_acid_DH"/>
    <property type="match status" value="1"/>
</dbReference>
<keyword evidence="4 11" id="KW-0436">Ligase</keyword>
<evidence type="ECO:0000256" key="1">
    <source>
        <dbReference type="ARBA" id="ARBA00004496"/>
    </source>
</evidence>
<dbReference type="EC" id="6.3.2.9" evidence="11"/>
<dbReference type="SUPFAM" id="SSF53623">
    <property type="entry name" value="MurD-like peptide ligases, catalytic domain"/>
    <property type="match status" value="2"/>
</dbReference>
<reference evidence="11 12" key="1">
    <citation type="submission" date="2016-04" db="EMBL/GenBank/DDBJ databases">
        <title>Genome sequence of Methanobrevibacter filiformis DSM 11501.</title>
        <authorList>
            <person name="Poehlein A."/>
            <person name="Seedorf H."/>
            <person name="Daniel R."/>
        </authorList>
    </citation>
    <scope>NUCLEOTIDE SEQUENCE [LARGE SCALE GENOMIC DNA]</scope>
    <source>
        <strain evidence="11 12">DSM 11501</strain>
    </source>
</reference>
<dbReference type="SUPFAM" id="SSF53244">
    <property type="entry name" value="MurD-like peptide ligases, peptide-binding domain"/>
    <property type="match status" value="2"/>
</dbReference>
<keyword evidence="3" id="KW-0963">Cytoplasm</keyword>
<dbReference type="InterPro" id="IPR005762">
    <property type="entry name" value="MurD"/>
</dbReference>
<evidence type="ECO:0000259" key="9">
    <source>
        <dbReference type="Pfam" id="PF02875"/>
    </source>
</evidence>
<dbReference type="PANTHER" id="PTHR43692:SF1">
    <property type="entry name" value="UDP-N-ACETYLMURAMOYLALANINE--D-GLUTAMATE LIGASE"/>
    <property type="match status" value="1"/>
</dbReference>
<keyword evidence="6" id="KW-0547">Nucleotide-binding</keyword>
<dbReference type="SUPFAM" id="SSF51735">
    <property type="entry name" value="NAD(P)-binding Rossmann-fold domains"/>
    <property type="match status" value="1"/>
</dbReference>
<dbReference type="GO" id="GO:0046872">
    <property type="term" value="F:metal ion binding"/>
    <property type="evidence" value="ECO:0007669"/>
    <property type="project" value="UniProtKB-KW"/>
</dbReference>
<dbReference type="InterPro" id="IPR013221">
    <property type="entry name" value="Mur_ligase_cen"/>
</dbReference>
<dbReference type="Gene3D" id="3.90.190.20">
    <property type="entry name" value="Mur ligase, C-terminal domain"/>
    <property type="match status" value="2"/>
</dbReference>
<gene>
    <name evidence="11" type="primary">murD_1</name>
    <name evidence="11" type="ORF">MBFIL_13040</name>
</gene>
<dbReference type="GO" id="GO:0005524">
    <property type="term" value="F:ATP binding"/>
    <property type="evidence" value="ECO:0007669"/>
    <property type="project" value="UniProtKB-KW"/>
</dbReference>
<evidence type="ECO:0000256" key="6">
    <source>
        <dbReference type="ARBA" id="ARBA00022741"/>
    </source>
</evidence>
<evidence type="ECO:0000256" key="8">
    <source>
        <dbReference type="SAM" id="MobiDB-lite"/>
    </source>
</evidence>
<feature type="domain" description="Mur ligase C-terminal" evidence="9">
    <location>
        <begin position="406"/>
        <end position="528"/>
    </location>
</feature>
<evidence type="ECO:0000313" key="11">
    <source>
        <dbReference type="EMBL" id="KZX11913.1"/>
    </source>
</evidence>
<dbReference type="AlphaFoldDB" id="A0A166AE02"/>
<dbReference type="GO" id="GO:0008360">
    <property type="term" value="P:regulation of cell shape"/>
    <property type="evidence" value="ECO:0007669"/>
    <property type="project" value="InterPro"/>
</dbReference>
<keyword evidence="7" id="KW-0067">ATP-binding</keyword>
<dbReference type="InterPro" id="IPR036565">
    <property type="entry name" value="Mur-like_cat_sf"/>
</dbReference>
<organism evidence="11 12">
    <name type="scientific">Methanobrevibacter filiformis</name>
    <dbReference type="NCBI Taxonomy" id="55758"/>
    <lineage>
        <taxon>Archaea</taxon>
        <taxon>Methanobacteriati</taxon>
        <taxon>Methanobacteriota</taxon>
        <taxon>Methanomada group</taxon>
        <taxon>Methanobacteria</taxon>
        <taxon>Methanobacteriales</taxon>
        <taxon>Methanobacteriaceae</taxon>
        <taxon>Methanobrevibacter</taxon>
    </lineage>
</organism>
<dbReference type="Pfam" id="PF08245">
    <property type="entry name" value="Mur_ligase_M"/>
    <property type="match status" value="2"/>
</dbReference>
<dbReference type="InterPro" id="IPR036291">
    <property type="entry name" value="NAD(P)-bd_dom_sf"/>
</dbReference>
<dbReference type="InterPro" id="IPR004101">
    <property type="entry name" value="Mur_ligase_C"/>
</dbReference>
<dbReference type="PATRIC" id="fig|55758.3.peg.1486"/>
<evidence type="ECO:0000256" key="3">
    <source>
        <dbReference type="ARBA" id="ARBA00022490"/>
    </source>
</evidence>
<dbReference type="PROSITE" id="PS00202">
    <property type="entry name" value="RUBREDOXIN"/>
    <property type="match status" value="1"/>
</dbReference>
<feature type="compositionally biased region" description="Basic and acidic residues" evidence="8">
    <location>
        <begin position="171"/>
        <end position="201"/>
    </location>
</feature>
<dbReference type="Pfam" id="PF02875">
    <property type="entry name" value="Mur_ligase_C"/>
    <property type="match status" value="1"/>
</dbReference>
<evidence type="ECO:0000256" key="2">
    <source>
        <dbReference type="ARBA" id="ARBA00004752"/>
    </source>
</evidence>
<dbReference type="GO" id="GO:0051301">
    <property type="term" value="P:cell division"/>
    <property type="evidence" value="ECO:0007669"/>
    <property type="project" value="InterPro"/>
</dbReference>
<name>A0A166AE02_9EURY</name>
<feature type="domain" description="Mur ligase central" evidence="10">
    <location>
        <begin position="661"/>
        <end position="809"/>
    </location>
</feature>
<feature type="domain" description="Mur ligase central" evidence="10">
    <location>
        <begin position="123"/>
        <end position="302"/>
    </location>
</feature>
<comment type="pathway">
    <text evidence="2">Cell wall biogenesis; peptidoglycan biosynthesis.</text>
</comment>
<dbReference type="STRING" id="55758.MBFIL_13040"/>
<evidence type="ECO:0000256" key="7">
    <source>
        <dbReference type="ARBA" id="ARBA00022840"/>
    </source>
</evidence>
<comment type="subcellular location">
    <subcellularLocation>
        <location evidence="1">Cytoplasm</location>
    </subcellularLocation>
</comment>
<evidence type="ECO:0000256" key="4">
    <source>
        <dbReference type="ARBA" id="ARBA00022598"/>
    </source>
</evidence>
<keyword evidence="5" id="KW-0479">Metal-binding</keyword>
<dbReference type="SUPFAM" id="SSF51984">
    <property type="entry name" value="MurCD N-terminal domain"/>
    <property type="match status" value="1"/>
</dbReference>
<dbReference type="GO" id="GO:0005737">
    <property type="term" value="C:cytoplasm"/>
    <property type="evidence" value="ECO:0007669"/>
    <property type="project" value="UniProtKB-SubCell"/>
</dbReference>
<comment type="caution">
    <text evidence="11">The sequence shown here is derived from an EMBL/GenBank/DDBJ whole genome shotgun (WGS) entry which is preliminary data.</text>
</comment>
<dbReference type="PANTHER" id="PTHR43692">
    <property type="entry name" value="UDP-N-ACETYLMURAMOYLALANINE--D-GLUTAMATE LIGASE"/>
    <property type="match status" value="1"/>
</dbReference>
<dbReference type="EMBL" id="LWMT01000240">
    <property type="protein sequence ID" value="KZX11913.1"/>
    <property type="molecule type" value="Genomic_DNA"/>
</dbReference>